<sequence>MIACFLRAIKRKSAKNRDCGARRQRSGSAENNAGAHAKRPRSGGRLPVKCLRKAEPKSHKPSEKTLDNFDIVHAKILKIVGHGNHKLKKAGREERERAFSRANYQKTGCP</sequence>
<dbReference type="AlphaFoldDB" id="A0A212LEQ9"/>
<protein>
    <submittedName>
        <fullName evidence="2">Uncharacterized protein</fullName>
    </submittedName>
</protein>
<evidence type="ECO:0000256" key="1">
    <source>
        <dbReference type="SAM" id="MobiDB-lite"/>
    </source>
</evidence>
<evidence type="ECO:0000313" key="2">
    <source>
        <dbReference type="EMBL" id="SCM75968.1"/>
    </source>
</evidence>
<proteinExistence type="predicted"/>
<reference evidence="2" key="1">
    <citation type="submission" date="2016-08" db="EMBL/GenBank/DDBJ databases">
        <authorList>
            <person name="Seilhamer J.J."/>
        </authorList>
    </citation>
    <scope>NUCLEOTIDE SEQUENCE</scope>
    <source>
        <strain evidence="2">86</strain>
    </source>
</reference>
<name>A0A212LEQ9_9HYPH</name>
<gene>
    <name evidence="2" type="ORF">KL86PLE_30415</name>
</gene>
<accession>A0A212LEQ9</accession>
<feature type="region of interest" description="Disordered" evidence="1">
    <location>
        <begin position="87"/>
        <end position="110"/>
    </location>
</feature>
<dbReference type="EMBL" id="FMJD01000007">
    <property type="protein sequence ID" value="SCM75968.1"/>
    <property type="molecule type" value="Genomic_DNA"/>
</dbReference>
<feature type="compositionally biased region" description="Basic and acidic residues" evidence="1">
    <location>
        <begin position="90"/>
        <end position="99"/>
    </location>
</feature>
<organism evidence="2">
    <name type="scientific">uncultured Pleomorphomonas sp</name>
    <dbReference type="NCBI Taxonomy" id="442121"/>
    <lineage>
        <taxon>Bacteria</taxon>
        <taxon>Pseudomonadati</taxon>
        <taxon>Pseudomonadota</taxon>
        <taxon>Alphaproteobacteria</taxon>
        <taxon>Hyphomicrobiales</taxon>
        <taxon>Pleomorphomonadaceae</taxon>
        <taxon>Pleomorphomonas</taxon>
        <taxon>environmental samples</taxon>
    </lineage>
</organism>
<feature type="region of interest" description="Disordered" evidence="1">
    <location>
        <begin position="15"/>
        <end position="46"/>
    </location>
</feature>